<accession>A0AA85BFP9</accession>
<dbReference type="WBParaSite" id="SMTH1_53780.1">
    <property type="protein sequence ID" value="SMTH1_53780.1"/>
    <property type="gene ID" value="SMTH1_53780"/>
</dbReference>
<proteinExistence type="predicted"/>
<name>A0AA85BFP9_9TREM</name>
<organism evidence="1 2">
    <name type="scientific">Schistosoma mattheei</name>
    <dbReference type="NCBI Taxonomy" id="31246"/>
    <lineage>
        <taxon>Eukaryota</taxon>
        <taxon>Metazoa</taxon>
        <taxon>Spiralia</taxon>
        <taxon>Lophotrochozoa</taxon>
        <taxon>Platyhelminthes</taxon>
        <taxon>Trematoda</taxon>
        <taxon>Digenea</taxon>
        <taxon>Strigeidida</taxon>
        <taxon>Schistosomatoidea</taxon>
        <taxon>Schistosomatidae</taxon>
        <taxon>Schistosoma</taxon>
    </lineage>
</organism>
<protein>
    <submittedName>
        <fullName evidence="2">Ovule protein</fullName>
    </submittedName>
</protein>
<sequence length="116" mass="13405">MCTLEKTDPSATSGHSVAIVNSISRATLMDRQNNLHSVKDDPSSHHCLTHFKNRKSYKNRPSSSMYRLKILKRCGRHLKRLIGHKIDVDETVLKMMMRMTMIIVRFQQILVQLSPD</sequence>
<dbReference type="AlphaFoldDB" id="A0AA85BFP9"/>
<dbReference type="Proteomes" id="UP000050791">
    <property type="component" value="Unassembled WGS sequence"/>
</dbReference>
<reference evidence="2" key="1">
    <citation type="submission" date="2023-11" db="UniProtKB">
        <authorList>
            <consortium name="WormBaseParasite"/>
        </authorList>
    </citation>
    <scope>IDENTIFICATION</scope>
</reference>
<evidence type="ECO:0000313" key="1">
    <source>
        <dbReference type="Proteomes" id="UP000050791"/>
    </source>
</evidence>
<evidence type="ECO:0000313" key="2">
    <source>
        <dbReference type="WBParaSite" id="SMTH1_53780.1"/>
    </source>
</evidence>